<name>A0A0E9SZC2_ANGAN</name>
<dbReference type="AlphaFoldDB" id="A0A0E9SZC2"/>
<protein>
    <submittedName>
        <fullName evidence="1">Uncharacterized protein</fullName>
    </submittedName>
</protein>
<reference evidence="1" key="2">
    <citation type="journal article" date="2015" name="Fish Shellfish Immunol.">
        <title>Early steps in the European eel (Anguilla anguilla)-Vibrio vulnificus interaction in the gills: Role of the RtxA13 toxin.</title>
        <authorList>
            <person name="Callol A."/>
            <person name="Pajuelo D."/>
            <person name="Ebbesson L."/>
            <person name="Teles M."/>
            <person name="MacKenzie S."/>
            <person name="Amaro C."/>
        </authorList>
    </citation>
    <scope>NUCLEOTIDE SEQUENCE</scope>
</reference>
<organism evidence="1">
    <name type="scientific">Anguilla anguilla</name>
    <name type="common">European freshwater eel</name>
    <name type="synonym">Muraena anguilla</name>
    <dbReference type="NCBI Taxonomy" id="7936"/>
    <lineage>
        <taxon>Eukaryota</taxon>
        <taxon>Metazoa</taxon>
        <taxon>Chordata</taxon>
        <taxon>Craniata</taxon>
        <taxon>Vertebrata</taxon>
        <taxon>Euteleostomi</taxon>
        <taxon>Actinopterygii</taxon>
        <taxon>Neopterygii</taxon>
        <taxon>Teleostei</taxon>
        <taxon>Anguilliformes</taxon>
        <taxon>Anguillidae</taxon>
        <taxon>Anguilla</taxon>
    </lineage>
</organism>
<dbReference type="EMBL" id="GBXM01061906">
    <property type="protein sequence ID" value="JAH46671.1"/>
    <property type="molecule type" value="Transcribed_RNA"/>
</dbReference>
<reference evidence="1" key="1">
    <citation type="submission" date="2014-11" db="EMBL/GenBank/DDBJ databases">
        <authorList>
            <person name="Amaro Gonzalez C."/>
        </authorList>
    </citation>
    <scope>NUCLEOTIDE SEQUENCE</scope>
</reference>
<sequence length="33" mass="3863">MLHECPTSEVAPLGYMAHVLLLRFNKPHVMYYT</sequence>
<evidence type="ECO:0000313" key="1">
    <source>
        <dbReference type="EMBL" id="JAH46671.1"/>
    </source>
</evidence>
<accession>A0A0E9SZC2</accession>
<proteinExistence type="predicted"/>